<dbReference type="GO" id="GO:0016829">
    <property type="term" value="F:lyase activity"/>
    <property type="evidence" value="ECO:0007669"/>
    <property type="project" value="UniProtKB-KW"/>
</dbReference>
<organism evidence="1 2">
    <name type="scientific">Clostridium ljungdahlii</name>
    <dbReference type="NCBI Taxonomy" id="1538"/>
    <lineage>
        <taxon>Bacteria</taxon>
        <taxon>Bacillati</taxon>
        <taxon>Bacillota</taxon>
        <taxon>Clostridia</taxon>
        <taxon>Eubacteriales</taxon>
        <taxon>Clostridiaceae</taxon>
        <taxon>Clostridium</taxon>
    </lineage>
</organism>
<dbReference type="EMBL" id="LITT01000058">
    <property type="protein sequence ID" value="OAA83590.1"/>
    <property type="molecule type" value="Genomic_DNA"/>
</dbReference>
<gene>
    <name evidence="1" type="primary">bsdD</name>
    <name evidence="1" type="ORF">WY13_03377</name>
</gene>
<dbReference type="Proteomes" id="UP000077407">
    <property type="component" value="Unassembled WGS sequence"/>
</dbReference>
<comment type="caution">
    <text evidence="1">The sequence shown here is derived from an EMBL/GenBank/DDBJ whole genome shotgun (WGS) entry which is preliminary data.</text>
</comment>
<dbReference type="NCBIfam" id="NF041205">
    <property type="entry name" value="VdcD"/>
    <property type="match status" value="1"/>
</dbReference>
<dbReference type="PATRIC" id="fig|1538.10.peg.3436"/>
<evidence type="ECO:0000313" key="1">
    <source>
        <dbReference type="EMBL" id="OAA83590.1"/>
    </source>
</evidence>
<dbReference type="RefSeq" id="WP_063556661.1">
    <property type="nucleotide sequence ID" value="NZ_LITT01000058.1"/>
</dbReference>
<proteinExistence type="predicted"/>
<keyword evidence="1" id="KW-0456">Lyase</keyword>
<reference evidence="1 2" key="1">
    <citation type="journal article" date="2015" name="Biotechnol. Bioeng.">
        <title>Genome sequence and phenotypic characterization of Caulobacter segnis.</title>
        <authorList>
            <person name="Patel S."/>
            <person name="Fletcher B."/>
            <person name="Scott D.C."/>
            <person name="Ely B."/>
        </authorList>
    </citation>
    <scope>NUCLEOTIDE SEQUENCE [LARGE SCALE GENOMIC DNA]</scope>
    <source>
        <strain evidence="1 2">ERI-2</strain>
    </source>
</reference>
<dbReference type="InterPro" id="IPR047707">
    <property type="entry name" value="VdcD-like"/>
</dbReference>
<dbReference type="AlphaFoldDB" id="A0A168LRA5"/>
<dbReference type="Pfam" id="PF26358">
    <property type="entry name" value="EcdD_BsdD_detox"/>
    <property type="match status" value="1"/>
</dbReference>
<name>A0A168LRA5_9CLOT</name>
<evidence type="ECO:0000313" key="2">
    <source>
        <dbReference type="Proteomes" id="UP000077407"/>
    </source>
</evidence>
<dbReference type="EC" id="4.1.1.-" evidence="1"/>
<dbReference type="OrthoDB" id="5877746at2"/>
<accession>A0A168LRA5</accession>
<sequence>MICPRCDSKNVNLLTKAPVDDAWEVYICETCCFSWRSTESDDIKDPEKYDKRFKIDSSKISSLDQIPPIPELIKKKD</sequence>
<protein>
    <submittedName>
        <fullName evidence="1">Phenolic acid decarboxylase subunit D</fullName>
        <ecNumber evidence="1">4.1.1.-</ecNumber>
    </submittedName>
</protein>